<dbReference type="InterPro" id="IPR015915">
    <property type="entry name" value="Kelch-typ_b-propeller"/>
</dbReference>
<feature type="domain" description="BTB" evidence="4">
    <location>
        <begin position="70"/>
        <end position="130"/>
    </location>
</feature>
<keyword evidence="1" id="KW-0880">Kelch repeat</keyword>
<dbReference type="InterPro" id="IPR011333">
    <property type="entry name" value="SKP1/BTB/POZ_sf"/>
</dbReference>
<proteinExistence type="predicted"/>
<reference evidence="5" key="2">
    <citation type="submission" date="2025-09" db="UniProtKB">
        <authorList>
            <consortium name="Ensembl"/>
        </authorList>
    </citation>
    <scope>IDENTIFICATION</scope>
</reference>
<dbReference type="GeneTree" id="ENSGT00940000161983"/>
<evidence type="ECO:0000256" key="2">
    <source>
        <dbReference type="ARBA" id="ARBA00022737"/>
    </source>
</evidence>
<feature type="region of interest" description="Disordered" evidence="3">
    <location>
        <begin position="1"/>
        <end position="64"/>
    </location>
</feature>
<dbReference type="SMART" id="SM00225">
    <property type="entry name" value="BTB"/>
    <property type="match status" value="1"/>
</dbReference>
<evidence type="ECO:0000313" key="5">
    <source>
        <dbReference type="Ensembl" id="ENSEBUP00000011799.1"/>
    </source>
</evidence>
<keyword evidence="6" id="KW-1185">Reference proteome</keyword>
<sequence length="571" mass="62134">MQEEKVSKIYEGGKGIDEGGQNRGESSGSDKSEGNKSGITNGGKGKASAVGKSNNDREEDEDEWWQFGDPDLLIEVEGQRLRAHKASLVAQSDYFRARSSRQVLSLRGLSLSAVRSLLRFLHTGHMHCTSEELPTVLAAARALQAPIAAQAAVDAVKKTVALGQCGEVLALAKRLALPDLKDAVYHVLSVNYLEALLGSGAFSRLSASERDLVLGMRSRGRLLLACVTLPAVSRETDTWRTSSQSSSRAASPGVPFPSSLTSVPVVAEETEEELRGSLHYYCSESDQWRHLAVLPKGATTKGCAICVLFNYVFVCGGMLGYGCAVRLSNQVFCYNPATAMWCQLRPMNEARSLHKLVALDGCLYAIGGECLHSTERYDPRTNRWSFVDSLPRDSFAAAHEAVASRDGYIYITGGSLFHRMLRFAPRRRGWEECPRSGGKLSGRSTTLVAMGPYLYRFDVNRELSFTSIQRYHTVARFWDTGAVLSPAVQKMVAGALFRCTELGGAIWLLSRAVTLQLRPVVGEDSNSGCGSSGKEGFEARAVKSFEGSCGLLIPFALTLPACEDMEEERNG</sequence>
<feature type="compositionally biased region" description="Low complexity" evidence="3">
    <location>
        <begin position="242"/>
        <end position="251"/>
    </location>
</feature>
<dbReference type="InterPro" id="IPR000210">
    <property type="entry name" value="BTB/POZ_dom"/>
</dbReference>
<keyword evidence="2" id="KW-0677">Repeat</keyword>
<dbReference type="PROSITE" id="PS50097">
    <property type="entry name" value="BTB"/>
    <property type="match status" value="1"/>
</dbReference>
<dbReference type="SUPFAM" id="SSF54695">
    <property type="entry name" value="POZ domain"/>
    <property type="match status" value="1"/>
</dbReference>
<reference evidence="5" key="1">
    <citation type="submission" date="2025-08" db="UniProtKB">
        <authorList>
            <consortium name="Ensembl"/>
        </authorList>
    </citation>
    <scope>IDENTIFICATION</scope>
</reference>
<dbReference type="OMA" id="HAVAPCV"/>
<dbReference type="SMART" id="SM00612">
    <property type="entry name" value="Kelch"/>
    <property type="match status" value="2"/>
</dbReference>
<name>A0A8C4Q8T0_EPTBU</name>
<feature type="region of interest" description="Disordered" evidence="3">
    <location>
        <begin position="238"/>
        <end position="257"/>
    </location>
</feature>
<accession>A0A8C4Q8T0</accession>
<dbReference type="PANTHER" id="PTHR45972:SF5">
    <property type="entry name" value="KELCH DOMAIN-CONTAINING PROTEIN 7B"/>
    <property type="match status" value="1"/>
</dbReference>
<dbReference type="Gene3D" id="3.30.710.10">
    <property type="entry name" value="Potassium Channel Kv1.1, Chain A"/>
    <property type="match status" value="1"/>
</dbReference>
<dbReference type="Pfam" id="PF01344">
    <property type="entry name" value="Kelch_1"/>
    <property type="match status" value="2"/>
</dbReference>
<dbReference type="Pfam" id="PF00651">
    <property type="entry name" value="BTB"/>
    <property type="match status" value="1"/>
</dbReference>
<dbReference type="SUPFAM" id="SSF117281">
    <property type="entry name" value="Kelch motif"/>
    <property type="match status" value="1"/>
</dbReference>
<evidence type="ECO:0000259" key="4">
    <source>
        <dbReference type="PROSITE" id="PS50097"/>
    </source>
</evidence>
<evidence type="ECO:0000313" key="6">
    <source>
        <dbReference type="Proteomes" id="UP000694388"/>
    </source>
</evidence>
<evidence type="ECO:0000256" key="1">
    <source>
        <dbReference type="ARBA" id="ARBA00022441"/>
    </source>
</evidence>
<dbReference type="PANTHER" id="PTHR45972">
    <property type="entry name" value="BTB_2 DOMAIN-CONTAINING PROTEIN"/>
    <property type="match status" value="1"/>
</dbReference>
<protein>
    <submittedName>
        <fullName evidence="5">Kelch repeat and BTB (POZ) domain containing 11</fullName>
    </submittedName>
</protein>
<dbReference type="Gene3D" id="2.120.10.80">
    <property type="entry name" value="Kelch-type beta propeller"/>
    <property type="match status" value="1"/>
</dbReference>
<evidence type="ECO:0000256" key="3">
    <source>
        <dbReference type="SAM" id="MobiDB-lite"/>
    </source>
</evidence>
<organism evidence="5 6">
    <name type="scientific">Eptatretus burgeri</name>
    <name type="common">Inshore hagfish</name>
    <dbReference type="NCBI Taxonomy" id="7764"/>
    <lineage>
        <taxon>Eukaryota</taxon>
        <taxon>Metazoa</taxon>
        <taxon>Chordata</taxon>
        <taxon>Craniata</taxon>
        <taxon>Vertebrata</taxon>
        <taxon>Cyclostomata</taxon>
        <taxon>Myxini</taxon>
        <taxon>Myxiniformes</taxon>
        <taxon>Myxinidae</taxon>
        <taxon>Eptatretinae</taxon>
        <taxon>Eptatretus</taxon>
    </lineage>
</organism>
<dbReference type="Ensembl" id="ENSEBUT00000012375.1">
    <property type="protein sequence ID" value="ENSEBUP00000011799.1"/>
    <property type="gene ID" value="ENSEBUG00000007556.1"/>
</dbReference>
<dbReference type="Proteomes" id="UP000694388">
    <property type="component" value="Unplaced"/>
</dbReference>
<dbReference type="AlphaFoldDB" id="A0A8C4Q8T0"/>
<dbReference type="InterPro" id="IPR006652">
    <property type="entry name" value="Kelch_1"/>
</dbReference>
<dbReference type="InterPro" id="IPR052310">
    <property type="entry name" value="Kelch/BTB_domain_protein"/>
</dbReference>